<feature type="compositionally biased region" description="Low complexity" evidence="1">
    <location>
        <begin position="120"/>
        <end position="141"/>
    </location>
</feature>
<reference evidence="3 4" key="1">
    <citation type="submission" date="2017-01" db="EMBL/GenBank/DDBJ databases">
        <authorList>
            <person name="Mah S.A."/>
            <person name="Swanson W.J."/>
            <person name="Moy G.W."/>
            <person name="Vacquier V.D."/>
        </authorList>
    </citation>
    <scope>NUCLEOTIDE SEQUENCE [LARGE SCALE GENOMIC DNA]</scope>
    <source>
        <strain evidence="3 4">CPCC 203464</strain>
    </source>
</reference>
<dbReference type="InterPro" id="IPR031304">
    <property type="entry name" value="SLT_2"/>
</dbReference>
<dbReference type="GO" id="GO:0008933">
    <property type="term" value="F:peptidoglycan lytic transglycosylase activity"/>
    <property type="evidence" value="ECO:0007669"/>
    <property type="project" value="TreeGrafter"/>
</dbReference>
<dbReference type="GO" id="GO:0009253">
    <property type="term" value="P:peptidoglycan catabolic process"/>
    <property type="evidence" value="ECO:0007669"/>
    <property type="project" value="TreeGrafter"/>
</dbReference>
<dbReference type="SUPFAM" id="SSF53955">
    <property type="entry name" value="Lysozyme-like"/>
    <property type="match status" value="1"/>
</dbReference>
<evidence type="ECO:0000256" key="1">
    <source>
        <dbReference type="SAM" id="MobiDB-lite"/>
    </source>
</evidence>
<dbReference type="AlphaFoldDB" id="A0A1N7E0S0"/>
<dbReference type="STRING" id="1344003.SAMN05445060_1074"/>
<feature type="compositionally biased region" description="Acidic residues" evidence="1">
    <location>
        <begin position="74"/>
        <end position="112"/>
    </location>
</feature>
<feature type="domain" description="Transglycosylase SLT" evidence="2">
    <location>
        <begin position="497"/>
        <end position="537"/>
    </location>
</feature>
<dbReference type="InterPro" id="IPR043426">
    <property type="entry name" value="MltB-like"/>
</dbReference>
<dbReference type="PANTHER" id="PTHR30163">
    <property type="entry name" value="MEMBRANE-BOUND LYTIC MUREIN TRANSGLYCOSYLASE B"/>
    <property type="match status" value="1"/>
</dbReference>
<feature type="region of interest" description="Disordered" evidence="1">
    <location>
        <begin position="650"/>
        <end position="671"/>
    </location>
</feature>
<evidence type="ECO:0000313" key="3">
    <source>
        <dbReference type="EMBL" id="SIR81664.1"/>
    </source>
</evidence>
<dbReference type="InterPro" id="IPR023346">
    <property type="entry name" value="Lysozyme-like_dom_sf"/>
</dbReference>
<dbReference type="EMBL" id="FTNT01000002">
    <property type="protein sequence ID" value="SIR81664.1"/>
    <property type="molecule type" value="Genomic_DNA"/>
</dbReference>
<keyword evidence="4" id="KW-1185">Reference proteome</keyword>
<feature type="compositionally biased region" description="Low complexity" evidence="1">
    <location>
        <begin position="210"/>
        <end position="230"/>
    </location>
</feature>
<feature type="region of interest" description="Disordered" evidence="1">
    <location>
        <begin position="1"/>
        <end position="239"/>
    </location>
</feature>
<name>A0A1N7E0S0_9NOCA</name>
<feature type="compositionally biased region" description="Low complexity" evidence="1">
    <location>
        <begin position="590"/>
        <end position="614"/>
    </location>
</feature>
<dbReference type="Pfam" id="PF13406">
    <property type="entry name" value="SLT_2"/>
    <property type="match status" value="1"/>
</dbReference>
<accession>A0A1N7E0S0</accession>
<proteinExistence type="predicted"/>
<feature type="region of interest" description="Disordered" evidence="1">
    <location>
        <begin position="590"/>
        <end position="635"/>
    </location>
</feature>
<dbReference type="RefSeq" id="WP_327200537.1">
    <property type="nucleotide sequence ID" value="NZ_FTNT01000002.1"/>
</dbReference>
<dbReference type="Gene3D" id="1.10.530.10">
    <property type="match status" value="1"/>
</dbReference>
<evidence type="ECO:0000259" key="2">
    <source>
        <dbReference type="Pfam" id="PF13406"/>
    </source>
</evidence>
<organism evidence="3 4">
    <name type="scientific">Williamsia sterculiae</name>
    <dbReference type="NCBI Taxonomy" id="1344003"/>
    <lineage>
        <taxon>Bacteria</taxon>
        <taxon>Bacillati</taxon>
        <taxon>Actinomycetota</taxon>
        <taxon>Actinomycetes</taxon>
        <taxon>Mycobacteriales</taxon>
        <taxon>Nocardiaceae</taxon>
        <taxon>Williamsia</taxon>
    </lineage>
</organism>
<protein>
    <submittedName>
        <fullName evidence="3">Membrane-bound lytic murein transglycosylase B</fullName>
    </submittedName>
</protein>
<sequence>MGPSRWWRRFSAPSNSDDTTPKDVDRPVGPDGSPDDHTVDTALDDHESVTAIPDDRPTTVAATDEPGAGVSAEPETDVSAEADEADQGSVEADADEAAESPADTDEPAEVPDDVAGAGGEPVPAVVDAVEPNDAHAPAADVAEADETPTETVATECTTEKSSETPGVADEADEPQDDITPVAGGETPDAAEADETGETVPVVAIDDEASATEAASADDTPTEADAPAAESVSLADPVDAPTEVFGPVAYSAYEAETTQLAPVADPPLGADDEWTTVDAATDPDDYFFYDHEDFSDFDPDPDAVDPDERDGRRLGVPKVAIVGVLSALIGAGLLAATSSSAQLAPVRVTAAEKATPLAAVVDGGTQASLSGFAPPAAPMGAAAILGTGAGGGATAGAAGAIVNLPSGPLGIPGIVLQAYKLAADRVGAEDPACKLPWFLLAGIGRIESGHADNGAVDAAGTTLQPILGPVLNGTLAGNEVIDDTDKGAYDGDAGHDRAVGPMQFIPSTWAKWGADGNGDGKADPNNIFDATLAAGNYLCAGVKDIFSVGERVPAVLRYNNSLQYVSDVIGWAIAYSTGTMPTNPIGVLPPAGSAAGVAPPKDSASSSSKSSSSSAPPRPSPPNSSGSSSSVTPPSSQAPCFIVCIKLPTLPPPPPPATRKPAQKVPASAPAH</sequence>
<dbReference type="PANTHER" id="PTHR30163:SF8">
    <property type="entry name" value="LYTIC MUREIN TRANSGLYCOSYLASE"/>
    <property type="match status" value="1"/>
</dbReference>
<gene>
    <name evidence="3" type="ORF">SAMN05445060_1074</name>
</gene>
<feature type="compositionally biased region" description="Basic and acidic residues" evidence="1">
    <location>
        <begin position="19"/>
        <end position="57"/>
    </location>
</feature>
<dbReference type="CDD" id="cd13399">
    <property type="entry name" value="Slt35-like"/>
    <property type="match status" value="1"/>
</dbReference>
<feature type="compositionally biased region" description="Low complexity" evidence="1">
    <location>
        <begin position="622"/>
        <end position="635"/>
    </location>
</feature>
<evidence type="ECO:0000313" key="4">
    <source>
        <dbReference type="Proteomes" id="UP000186218"/>
    </source>
</evidence>
<dbReference type="Proteomes" id="UP000186218">
    <property type="component" value="Unassembled WGS sequence"/>
</dbReference>